<evidence type="ECO:0000256" key="2">
    <source>
        <dbReference type="ARBA" id="ARBA00022679"/>
    </source>
</evidence>
<dbReference type="InterPro" id="IPR049560">
    <property type="entry name" value="MeTrfase_RsmB-F_NOP2_cat"/>
</dbReference>
<keyword evidence="2 5" id="KW-0808">Transferase</keyword>
<dbReference type="InterPro" id="IPR001678">
    <property type="entry name" value="MeTrfase_RsmB-F_NOP2_dom"/>
</dbReference>
<dbReference type="PANTHER" id="PTHR22807">
    <property type="entry name" value="NOP2 YEAST -RELATED NOL1/NOP2/FMU SUN DOMAIN-CONTAINING"/>
    <property type="match status" value="1"/>
</dbReference>
<feature type="domain" description="SAM-dependent MTase RsmB/NOP-type" evidence="6">
    <location>
        <begin position="139"/>
        <end position="393"/>
    </location>
</feature>
<dbReference type="Pfam" id="PF01189">
    <property type="entry name" value="Methyltr_RsmB-F"/>
    <property type="match status" value="1"/>
</dbReference>
<dbReference type="GO" id="GO:0001510">
    <property type="term" value="P:RNA methylation"/>
    <property type="evidence" value="ECO:0007669"/>
    <property type="project" value="InterPro"/>
</dbReference>
<accession>A0A443J398</accession>
<dbReference type="GO" id="GO:0008173">
    <property type="term" value="F:RNA methyltransferase activity"/>
    <property type="evidence" value="ECO:0007669"/>
    <property type="project" value="InterPro"/>
</dbReference>
<dbReference type="PROSITE" id="PS51686">
    <property type="entry name" value="SAM_MT_RSMB_NOP"/>
    <property type="match status" value="1"/>
</dbReference>
<dbReference type="InterPro" id="IPR054728">
    <property type="entry name" value="RsmB-like_ferredoxin"/>
</dbReference>
<keyword evidence="8" id="KW-1185">Reference proteome</keyword>
<keyword evidence="1 5" id="KW-0489">Methyltransferase</keyword>
<comment type="caution">
    <text evidence="5">Lacks conserved residue(s) required for the propagation of feature annotation.</text>
</comment>
<dbReference type="AlphaFoldDB" id="A0A443J398"/>
<reference evidence="7 8" key="2">
    <citation type="submission" date="2019-01" db="EMBL/GenBank/DDBJ databases">
        <authorList>
            <person name="Li Y."/>
        </authorList>
    </citation>
    <scope>NUCLEOTIDE SEQUENCE [LARGE SCALE GENOMIC DNA]</scope>
    <source>
        <strain evidence="7 8">2D-5</strain>
    </source>
</reference>
<protein>
    <submittedName>
        <fullName evidence="7">RsmB/NOP family class I SAM-dependent RNA methyltransferase</fullName>
    </submittedName>
</protein>
<comment type="similarity">
    <text evidence="5">Belongs to the class I-like SAM-binding methyltransferase superfamily. RsmB/NOP family.</text>
</comment>
<comment type="caution">
    <text evidence="7">The sequence shown here is derived from an EMBL/GenBank/DDBJ whole genome shotgun (WGS) entry which is preliminary data.</text>
</comment>
<dbReference type="Gene3D" id="3.30.70.1170">
    <property type="entry name" value="Sun protein, domain 3"/>
    <property type="match status" value="1"/>
</dbReference>
<feature type="binding site" evidence="5">
    <location>
        <position position="253"/>
    </location>
    <ligand>
        <name>S-adenosyl-L-methionine</name>
        <dbReference type="ChEBI" id="CHEBI:59789"/>
    </ligand>
</feature>
<keyword evidence="3 5" id="KW-0949">S-adenosyl-L-methionine</keyword>
<proteinExistence type="inferred from homology"/>
<gene>
    <name evidence="7" type="ORF">D2T33_02230</name>
</gene>
<evidence type="ECO:0000256" key="1">
    <source>
        <dbReference type="ARBA" id="ARBA00022603"/>
    </source>
</evidence>
<evidence type="ECO:0000313" key="8">
    <source>
        <dbReference type="Proteomes" id="UP000285710"/>
    </source>
</evidence>
<keyword evidence="4 5" id="KW-0694">RNA-binding</keyword>
<feature type="binding site" evidence="5">
    <location>
        <position position="291"/>
    </location>
    <ligand>
        <name>S-adenosyl-L-methionine</name>
        <dbReference type="ChEBI" id="CHEBI:59789"/>
    </ligand>
</feature>
<dbReference type="PRINTS" id="PR02008">
    <property type="entry name" value="RCMTFAMILY"/>
</dbReference>
<evidence type="ECO:0000256" key="5">
    <source>
        <dbReference type="PROSITE-ProRule" id="PRU01023"/>
    </source>
</evidence>
<dbReference type="GO" id="GO:0003723">
    <property type="term" value="F:RNA binding"/>
    <property type="evidence" value="ECO:0007669"/>
    <property type="project" value="UniProtKB-UniRule"/>
</dbReference>
<name>A0A443J398_9RHOB</name>
<dbReference type="RefSeq" id="WP_128268689.1">
    <property type="nucleotide sequence ID" value="NZ_SAUW01000002.1"/>
</dbReference>
<dbReference type="PANTHER" id="PTHR22807:SF53">
    <property type="entry name" value="RIBOSOMAL RNA SMALL SUBUNIT METHYLTRANSFERASE B-RELATED"/>
    <property type="match status" value="1"/>
</dbReference>
<evidence type="ECO:0000259" key="6">
    <source>
        <dbReference type="PROSITE" id="PS51686"/>
    </source>
</evidence>
<organism evidence="7 8">
    <name type="scientific">Paenirhodobacter populi</name>
    <dbReference type="NCBI Taxonomy" id="2306993"/>
    <lineage>
        <taxon>Bacteria</taxon>
        <taxon>Pseudomonadati</taxon>
        <taxon>Pseudomonadota</taxon>
        <taxon>Alphaproteobacteria</taxon>
        <taxon>Rhodobacterales</taxon>
        <taxon>Rhodobacter group</taxon>
        <taxon>Paenirhodobacter</taxon>
    </lineage>
</organism>
<dbReference type="EMBL" id="SAUW01000002">
    <property type="protein sequence ID" value="RWR14793.1"/>
    <property type="molecule type" value="Genomic_DNA"/>
</dbReference>
<sequence>MTPAARLSAAITILDAIREGAPAEQALTNWARASRYAGSGDRAAVRDHVFDALRCRGSFALLGGGESGRNLILGLLRVQGADAVALFTGEGHAPAPLTAEEASLLAAPLPEAGALALHDWPDWLRPQLAADLGADFAAVSLAMRGRAPVFLRVNTGRTDRAGAQAALAAEGIDSLPHPLAETALRVISGARRVQSSAAYRDGLVELQDAASQAAVETVSPAGRARVLDYCAGGGGKALALAARAPDARIVAHDIDPGRMRDIPARAKRAGARITLAPPGGVSGMFDLVMVDAPCSGSGTWRRTPDAKWRLTPEALARLVGLQQEILAAAARHVAPGGALLYMTCSLLDCENGAQIRRFVERGIFGIVAEHRFLPLGPAEEAADGFYAAQLHRLR</sequence>
<dbReference type="Proteomes" id="UP000285710">
    <property type="component" value="Unassembled WGS sequence"/>
</dbReference>
<evidence type="ECO:0000256" key="4">
    <source>
        <dbReference type="ARBA" id="ARBA00022884"/>
    </source>
</evidence>
<dbReference type="SUPFAM" id="SSF53335">
    <property type="entry name" value="S-adenosyl-L-methionine-dependent methyltransferases"/>
    <property type="match status" value="1"/>
</dbReference>
<dbReference type="CDD" id="cd02440">
    <property type="entry name" value="AdoMet_MTases"/>
    <property type="match status" value="1"/>
</dbReference>
<reference evidence="7 8" key="1">
    <citation type="submission" date="2019-01" db="EMBL/GenBank/DDBJ databases">
        <title>Sinorhodobacter populi sp. nov. isolated from the symptomatic bark tissue of Populus euramericana canker.</title>
        <authorList>
            <person name="Xu G."/>
        </authorList>
    </citation>
    <scope>NUCLEOTIDE SEQUENCE [LARGE SCALE GENOMIC DNA]</scope>
    <source>
        <strain evidence="7 8">2D-5</strain>
    </source>
</reference>
<feature type="active site" description="Nucleophile" evidence="5">
    <location>
        <position position="344"/>
    </location>
</feature>
<evidence type="ECO:0000313" key="7">
    <source>
        <dbReference type="EMBL" id="RWR14793.1"/>
    </source>
</evidence>
<dbReference type="Pfam" id="PF22458">
    <property type="entry name" value="RsmF-B_ferredox"/>
    <property type="match status" value="1"/>
</dbReference>
<dbReference type="Gene3D" id="3.40.50.150">
    <property type="entry name" value="Vaccinia Virus protein VP39"/>
    <property type="match status" value="1"/>
</dbReference>
<evidence type="ECO:0000256" key="3">
    <source>
        <dbReference type="ARBA" id="ARBA00022691"/>
    </source>
</evidence>
<dbReference type="InterPro" id="IPR029063">
    <property type="entry name" value="SAM-dependent_MTases_sf"/>
</dbReference>
<dbReference type="InterPro" id="IPR023267">
    <property type="entry name" value="RCMT"/>
</dbReference>